<reference evidence="1 2" key="1">
    <citation type="submission" date="2024-01" db="EMBL/GenBank/DDBJ databases">
        <title>The complete chloroplast genome sequence of Lithospermum erythrorhizon: insights into the phylogenetic relationship among Boraginaceae species and the maternal lineages of purple gromwells.</title>
        <authorList>
            <person name="Okada T."/>
            <person name="Watanabe K."/>
        </authorList>
    </citation>
    <scope>NUCLEOTIDE SEQUENCE [LARGE SCALE GENOMIC DNA]</scope>
</reference>
<organism evidence="1 2">
    <name type="scientific">Lithospermum erythrorhizon</name>
    <name type="common">Purple gromwell</name>
    <name type="synonym">Lithospermum officinale var. erythrorhizon</name>
    <dbReference type="NCBI Taxonomy" id="34254"/>
    <lineage>
        <taxon>Eukaryota</taxon>
        <taxon>Viridiplantae</taxon>
        <taxon>Streptophyta</taxon>
        <taxon>Embryophyta</taxon>
        <taxon>Tracheophyta</taxon>
        <taxon>Spermatophyta</taxon>
        <taxon>Magnoliopsida</taxon>
        <taxon>eudicotyledons</taxon>
        <taxon>Gunneridae</taxon>
        <taxon>Pentapetalae</taxon>
        <taxon>asterids</taxon>
        <taxon>lamiids</taxon>
        <taxon>Boraginales</taxon>
        <taxon>Boraginaceae</taxon>
        <taxon>Boraginoideae</taxon>
        <taxon>Lithospermeae</taxon>
        <taxon>Lithospermum</taxon>
    </lineage>
</organism>
<name>A0AAV3NTU4_LITER</name>
<comment type="caution">
    <text evidence="1">The sequence shown here is derived from an EMBL/GenBank/DDBJ whole genome shotgun (WGS) entry which is preliminary data.</text>
</comment>
<accession>A0AAV3NTU4</accession>
<evidence type="ECO:0000313" key="2">
    <source>
        <dbReference type="Proteomes" id="UP001454036"/>
    </source>
</evidence>
<dbReference type="InterPro" id="IPR043128">
    <property type="entry name" value="Rev_trsase/Diguanyl_cyclase"/>
</dbReference>
<evidence type="ECO:0000313" key="1">
    <source>
        <dbReference type="EMBL" id="GAA0142388.1"/>
    </source>
</evidence>
<evidence type="ECO:0008006" key="3">
    <source>
        <dbReference type="Google" id="ProtNLM"/>
    </source>
</evidence>
<dbReference type="Proteomes" id="UP001454036">
    <property type="component" value="Unassembled WGS sequence"/>
</dbReference>
<dbReference type="InterPro" id="IPR043502">
    <property type="entry name" value="DNA/RNA_pol_sf"/>
</dbReference>
<gene>
    <name evidence="1" type="ORF">LIER_03296</name>
</gene>
<dbReference type="EMBL" id="BAABME010000392">
    <property type="protein sequence ID" value="GAA0142388.1"/>
    <property type="molecule type" value="Genomic_DNA"/>
</dbReference>
<sequence>MISQRGIEPNLDKIAAVQAMQIPRTQKEVQRLTGRIAALIRFISRAGDRMLPFFKAIKKGHLSDLPGYFRVRTKQRSHQ</sequence>
<protein>
    <recommendedName>
        <fullName evidence="3">Ribosomal protein S13</fullName>
    </recommendedName>
</protein>
<dbReference type="SUPFAM" id="SSF56672">
    <property type="entry name" value="DNA/RNA polymerases"/>
    <property type="match status" value="1"/>
</dbReference>
<proteinExistence type="predicted"/>
<dbReference type="Gene3D" id="3.30.70.270">
    <property type="match status" value="1"/>
</dbReference>
<dbReference type="AlphaFoldDB" id="A0AAV3NTU4"/>
<keyword evidence="2" id="KW-1185">Reference proteome</keyword>